<keyword evidence="7" id="KW-1133">Transmembrane helix</keyword>
<evidence type="ECO:0000256" key="5">
    <source>
        <dbReference type="ARBA" id="ARBA00023152"/>
    </source>
</evidence>
<organism evidence="8 9">
    <name type="scientific">Quillaja saponaria</name>
    <name type="common">Soap bark tree</name>
    <dbReference type="NCBI Taxonomy" id="32244"/>
    <lineage>
        <taxon>Eukaryota</taxon>
        <taxon>Viridiplantae</taxon>
        <taxon>Streptophyta</taxon>
        <taxon>Embryophyta</taxon>
        <taxon>Tracheophyta</taxon>
        <taxon>Spermatophyta</taxon>
        <taxon>Magnoliopsida</taxon>
        <taxon>eudicotyledons</taxon>
        <taxon>Gunneridae</taxon>
        <taxon>Pentapetalae</taxon>
        <taxon>rosids</taxon>
        <taxon>fabids</taxon>
        <taxon>Fabales</taxon>
        <taxon>Quillajaceae</taxon>
        <taxon>Quillaja</taxon>
    </lineage>
</organism>
<keyword evidence="7" id="KW-0472">Membrane</keyword>
<name>A0AAD7Q7V8_QUISA</name>
<evidence type="ECO:0000256" key="6">
    <source>
        <dbReference type="ARBA" id="ARBA00023239"/>
    </source>
</evidence>
<comment type="pathway">
    <text evidence="2">Carbohydrate degradation; glycolysis; D-glyceraldehyde 3-phosphate and glycerone phosphate from D-glucose: step 4/4.</text>
</comment>
<evidence type="ECO:0000256" key="4">
    <source>
        <dbReference type="ARBA" id="ARBA00013068"/>
    </source>
</evidence>
<evidence type="ECO:0000256" key="7">
    <source>
        <dbReference type="SAM" id="Phobius"/>
    </source>
</evidence>
<keyword evidence="6" id="KW-0456">Lyase</keyword>
<evidence type="ECO:0000313" key="8">
    <source>
        <dbReference type="EMBL" id="KAJ7976066.1"/>
    </source>
</evidence>
<dbReference type="GO" id="GO:0004332">
    <property type="term" value="F:fructose-bisphosphate aldolase activity"/>
    <property type="evidence" value="ECO:0007669"/>
    <property type="project" value="UniProtKB-EC"/>
</dbReference>
<dbReference type="PANTHER" id="PTHR11627">
    <property type="entry name" value="FRUCTOSE-BISPHOSPHATE ALDOLASE"/>
    <property type="match status" value="1"/>
</dbReference>
<dbReference type="Gene3D" id="3.20.20.70">
    <property type="entry name" value="Aldolase class I"/>
    <property type="match status" value="2"/>
</dbReference>
<evidence type="ECO:0000313" key="9">
    <source>
        <dbReference type="Proteomes" id="UP001163823"/>
    </source>
</evidence>
<proteinExistence type="inferred from homology"/>
<gene>
    <name evidence="8" type="ORF">O6P43_005892</name>
</gene>
<dbReference type="KEGG" id="qsa:O6P43_005892"/>
<comment type="similarity">
    <text evidence="3">Belongs to the class I fructose-bisphosphate aldolase family.</text>
</comment>
<dbReference type="InterPro" id="IPR013785">
    <property type="entry name" value="Aldolase_TIM"/>
</dbReference>
<sequence>MFALGAWGMLEACLKPFSRRYLYGFGGIAIARNGVVASRFGVFYLEMMSSLPMLPTLAPRKGILAVDESTGTIGKCLSSIIVENVETNRWALRELLFTTPGALQHLSGVDKVTDELAATNGETTTQGLEGLAQYCQKYYEAGAWFAKWRAVLKIAPMSHLS</sequence>
<accession>A0AAD7Q7V8</accession>
<keyword evidence="7" id="KW-0812">Transmembrane</keyword>
<feature type="transmembrane region" description="Helical" evidence="7">
    <location>
        <begin position="20"/>
        <end position="45"/>
    </location>
</feature>
<keyword evidence="9" id="KW-1185">Reference proteome</keyword>
<evidence type="ECO:0000256" key="2">
    <source>
        <dbReference type="ARBA" id="ARBA00004714"/>
    </source>
</evidence>
<evidence type="ECO:0000256" key="3">
    <source>
        <dbReference type="ARBA" id="ARBA00010387"/>
    </source>
</evidence>
<protein>
    <recommendedName>
        <fullName evidence="4">fructose-bisphosphate aldolase</fullName>
        <ecNumber evidence="4">4.1.2.13</ecNumber>
    </recommendedName>
</protein>
<dbReference type="EMBL" id="JARAOO010000003">
    <property type="protein sequence ID" value="KAJ7976066.1"/>
    <property type="molecule type" value="Genomic_DNA"/>
</dbReference>
<reference evidence="8" key="1">
    <citation type="journal article" date="2023" name="Science">
        <title>Elucidation of the pathway for biosynthesis of saponin adjuvants from the soapbark tree.</title>
        <authorList>
            <person name="Reed J."/>
            <person name="Orme A."/>
            <person name="El-Demerdash A."/>
            <person name="Owen C."/>
            <person name="Martin L.B.B."/>
            <person name="Misra R.C."/>
            <person name="Kikuchi S."/>
            <person name="Rejzek M."/>
            <person name="Martin A.C."/>
            <person name="Harkess A."/>
            <person name="Leebens-Mack J."/>
            <person name="Louveau T."/>
            <person name="Stephenson M.J."/>
            <person name="Osbourn A."/>
        </authorList>
    </citation>
    <scope>NUCLEOTIDE SEQUENCE</scope>
    <source>
        <strain evidence="8">S10</strain>
    </source>
</reference>
<dbReference type="InterPro" id="IPR000741">
    <property type="entry name" value="FBA_I"/>
</dbReference>
<dbReference type="SUPFAM" id="SSF51569">
    <property type="entry name" value="Aldolase"/>
    <property type="match status" value="1"/>
</dbReference>
<dbReference type="GO" id="GO:0006096">
    <property type="term" value="P:glycolytic process"/>
    <property type="evidence" value="ECO:0007669"/>
    <property type="project" value="UniProtKB-KW"/>
</dbReference>
<dbReference type="Pfam" id="PF00274">
    <property type="entry name" value="Glycolytic"/>
    <property type="match status" value="1"/>
</dbReference>
<evidence type="ECO:0000256" key="1">
    <source>
        <dbReference type="ARBA" id="ARBA00000441"/>
    </source>
</evidence>
<dbReference type="AlphaFoldDB" id="A0AAD7Q7V8"/>
<keyword evidence="5" id="KW-0324">Glycolysis</keyword>
<comment type="catalytic activity">
    <reaction evidence="1">
        <text>beta-D-fructose 1,6-bisphosphate = D-glyceraldehyde 3-phosphate + dihydroxyacetone phosphate</text>
        <dbReference type="Rhea" id="RHEA:14729"/>
        <dbReference type="ChEBI" id="CHEBI:32966"/>
        <dbReference type="ChEBI" id="CHEBI:57642"/>
        <dbReference type="ChEBI" id="CHEBI:59776"/>
        <dbReference type="EC" id="4.1.2.13"/>
    </reaction>
</comment>
<dbReference type="Proteomes" id="UP001163823">
    <property type="component" value="Chromosome 3"/>
</dbReference>
<comment type="caution">
    <text evidence="8">The sequence shown here is derived from an EMBL/GenBank/DDBJ whole genome shotgun (WGS) entry which is preliminary data.</text>
</comment>
<dbReference type="EC" id="4.1.2.13" evidence="4"/>